<dbReference type="PROSITE" id="PS50164">
    <property type="entry name" value="GIY_YIG"/>
    <property type="match status" value="1"/>
</dbReference>
<dbReference type="InterPro" id="IPR001162">
    <property type="entry name" value="UvrC_RNase_H_dom"/>
</dbReference>
<dbReference type="RefSeq" id="WP_102374761.1">
    <property type="nucleotide sequence ID" value="NZ_JBBNOP010000003.1"/>
</dbReference>
<dbReference type="InterPro" id="IPR001943">
    <property type="entry name" value="UVR_dom"/>
</dbReference>
<dbReference type="InterPro" id="IPR050066">
    <property type="entry name" value="UvrABC_protein_C"/>
</dbReference>
<dbReference type="Pfam" id="PF08459">
    <property type="entry name" value="UvrC_RNaseH_dom"/>
    <property type="match status" value="1"/>
</dbReference>
<dbReference type="SUPFAM" id="SSF46600">
    <property type="entry name" value="C-terminal UvrC-binding domain of UvrB"/>
    <property type="match status" value="1"/>
</dbReference>
<reference evidence="11 12" key="1">
    <citation type="submission" date="2024-04" db="EMBL/GenBank/DDBJ databases">
        <title>Human intestinal bacterial collection.</title>
        <authorList>
            <person name="Pauvert C."/>
            <person name="Hitch T.C.A."/>
            <person name="Clavel T."/>
        </authorList>
    </citation>
    <scope>NUCLEOTIDE SEQUENCE [LARGE SCALE GENOMIC DNA]</scope>
    <source>
        <strain evidence="11 12">CLA-KB-H42</strain>
    </source>
</reference>
<dbReference type="EMBL" id="JBBNOP010000003">
    <property type="protein sequence ID" value="MEQ3362252.1"/>
    <property type="molecule type" value="Genomic_DNA"/>
</dbReference>
<organism evidence="11 12">
    <name type="scientific">Raoultibacter massiliensis</name>
    <dbReference type="NCBI Taxonomy" id="1852371"/>
    <lineage>
        <taxon>Bacteria</taxon>
        <taxon>Bacillati</taxon>
        <taxon>Actinomycetota</taxon>
        <taxon>Coriobacteriia</taxon>
        <taxon>Eggerthellales</taxon>
        <taxon>Eggerthellaceae</taxon>
        <taxon>Raoultibacter</taxon>
    </lineage>
</organism>
<evidence type="ECO:0000256" key="7">
    <source>
        <dbReference type="SAM" id="MobiDB-lite"/>
    </source>
</evidence>
<keyword evidence="2 6" id="KW-0227">DNA damage</keyword>
<evidence type="ECO:0000313" key="12">
    <source>
        <dbReference type="Proteomes" id="UP001487305"/>
    </source>
</evidence>
<keyword evidence="3 6" id="KW-0228">DNA excision</keyword>
<keyword evidence="6" id="KW-0742">SOS response</keyword>
<dbReference type="InterPro" id="IPR038476">
    <property type="entry name" value="UvrC_RNase_H_dom_sf"/>
</dbReference>
<comment type="function">
    <text evidence="6">The UvrABC repair system catalyzes the recognition and processing of DNA lesions. UvrC both incises the 5' and 3' sides of the lesion. The N-terminal half is responsible for the 3' incision and the C-terminal half is responsible for the 5' incision.</text>
</comment>
<dbReference type="PROSITE" id="PS50165">
    <property type="entry name" value="UVRC"/>
    <property type="match status" value="1"/>
</dbReference>
<dbReference type="NCBIfam" id="NF001824">
    <property type="entry name" value="PRK00558.1-5"/>
    <property type="match status" value="1"/>
</dbReference>
<dbReference type="InterPro" id="IPR000305">
    <property type="entry name" value="GIY-YIG_endonuc"/>
</dbReference>
<dbReference type="InterPro" id="IPR035901">
    <property type="entry name" value="GIY-YIG_endonuc_sf"/>
</dbReference>
<dbReference type="SUPFAM" id="SSF47781">
    <property type="entry name" value="RuvA domain 2-like"/>
    <property type="match status" value="1"/>
</dbReference>
<dbReference type="Proteomes" id="UP001487305">
    <property type="component" value="Unassembled WGS sequence"/>
</dbReference>
<feature type="domain" description="UvrC family homology region profile" evidence="10">
    <location>
        <begin position="272"/>
        <end position="508"/>
    </location>
</feature>
<gene>
    <name evidence="6 11" type="primary">uvrC</name>
    <name evidence="11" type="ORF">AAA083_04600</name>
</gene>
<dbReference type="InterPro" id="IPR036876">
    <property type="entry name" value="UVR_dom_sf"/>
</dbReference>
<name>A0ABV1JDU2_9ACTN</name>
<proteinExistence type="inferred from homology"/>
<dbReference type="Pfam" id="PF02151">
    <property type="entry name" value="UVR"/>
    <property type="match status" value="1"/>
</dbReference>
<dbReference type="PANTHER" id="PTHR30562:SF1">
    <property type="entry name" value="UVRABC SYSTEM PROTEIN C"/>
    <property type="match status" value="1"/>
</dbReference>
<dbReference type="Pfam" id="PF01541">
    <property type="entry name" value="GIY-YIG"/>
    <property type="match status" value="1"/>
</dbReference>
<comment type="caution">
    <text evidence="11">The sequence shown here is derived from an EMBL/GenBank/DDBJ whole genome shotgun (WGS) entry which is preliminary data.</text>
</comment>
<dbReference type="InterPro" id="IPR047296">
    <property type="entry name" value="GIY-YIG_UvrC_Cho"/>
</dbReference>
<evidence type="ECO:0000259" key="9">
    <source>
        <dbReference type="PROSITE" id="PS50164"/>
    </source>
</evidence>
<evidence type="ECO:0000256" key="5">
    <source>
        <dbReference type="ARBA" id="ARBA00023204"/>
    </source>
</evidence>
<keyword evidence="1 6" id="KW-0963">Cytoplasm</keyword>
<comment type="similarity">
    <text evidence="6">Belongs to the UvrC family.</text>
</comment>
<dbReference type="Gene3D" id="3.40.1440.10">
    <property type="entry name" value="GIY-YIG endonuclease"/>
    <property type="match status" value="1"/>
</dbReference>
<dbReference type="SUPFAM" id="SSF82771">
    <property type="entry name" value="GIY-YIG endonuclease"/>
    <property type="match status" value="1"/>
</dbReference>
<evidence type="ECO:0000256" key="4">
    <source>
        <dbReference type="ARBA" id="ARBA00022881"/>
    </source>
</evidence>
<evidence type="ECO:0000256" key="1">
    <source>
        <dbReference type="ARBA" id="ARBA00022490"/>
    </source>
</evidence>
<dbReference type="Gene3D" id="4.10.860.10">
    <property type="entry name" value="UVR domain"/>
    <property type="match status" value="1"/>
</dbReference>
<evidence type="ECO:0000259" key="10">
    <source>
        <dbReference type="PROSITE" id="PS50165"/>
    </source>
</evidence>
<feature type="domain" description="GIY-YIG" evidence="9">
    <location>
        <begin position="16"/>
        <end position="94"/>
    </location>
</feature>
<dbReference type="GO" id="GO:0016787">
    <property type="term" value="F:hydrolase activity"/>
    <property type="evidence" value="ECO:0007669"/>
    <property type="project" value="UniProtKB-KW"/>
</dbReference>
<keyword evidence="11" id="KW-0378">Hydrolase</keyword>
<keyword evidence="4 6" id="KW-0267">Excision nuclease</keyword>
<evidence type="ECO:0000256" key="2">
    <source>
        <dbReference type="ARBA" id="ARBA00022763"/>
    </source>
</evidence>
<dbReference type="Pfam" id="PF22920">
    <property type="entry name" value="UvrC_RNaseH"/>
    <property type="match status" value="1"/>
</dbReference>
<comment type="subcellular location">
    <subcellularLocation>
        <location evidence="6">Cytoplasm</location>
    </subcellularLocation>
</comment>
<dbReference type="Gene3D" id="3.30.420.340">
    <property type="entry name" value="UvrC, RNAse H endonuclease domain"/>
    <property type="match status" value="1"/>
</dbReference>
<feature type="compositionally biased region" description="Low complexity" evidence="7">
    <location>
        <begin position="658"/>
        <end position="673"/>
    </location>
</feature>
<dbReference type="HAMAP" id="MF_00203">
    <property type="entry name" value="UvrC"/>
    <property type="match status" value="1"/>
</dbReference>
<dbReference type="SMART" id="SM00465">
    <property type="entry name" value="GIYc"/>
    <property type="match status" value="1"/>
</dbReference>
<comment type="subunit">
    <text evidence="6">Interacts with UvrB in an incision complex.</text>
</comment>
<feature type="region of interest" description="Disordered" evidence="7">
    <location>
        <begin position="633"/>
        <end position="673"/>
    </location>
</feature>
<accession>A0ABV1JDU2</accession>
<sequence length="673" mass="75864">MDKLDRIKNELNSVPTLPGVYLWKDKDGQVIYVGKAKQLRARMRQYVNYQDDRAKIPLLVDQIESFDYLVTENEHESLVLEKNLINQYSPYFNADFKDDKSYPFIALTKGDVFPAIKYTREKHRADTRYFGPYTDSRAAREMVDIARRVVPLCSTSCADWRRMKRKLETEDLAAFLGSDGVKPCFDAHVGLGPGACCGGIAPEEYKSNVKRIERFLAGSHREFVEELEEEMREAAEVLDFEKAGRIKSRIETINSLTDRQHAVSSRNLNADVVGVFREETIAGVNVFMIREGRIINSNEFILNKGKDVPDEDLVHVFLLRYYDTTTSIPHEVIVREEPDDTAVMQEWLTEKLASPHGAKVRITAPLKGEKADLLDMAEMNAKHALMRYKVRTNYEDKRINEALLQLESALALDEPPMRIECFDISTIHGSYTVASMVVFTNGKPDKNQYRRFKIKTPLDEANDFLSMQEVLGRRYAPERMADERFGSKPDLIILDGGKPQLSAAIEMFGELGIDDIALAGLAKRDEELFVPWQDTGPVVLPSGSASLYLVKQVRDEAHRFAITFHRELRGKGMTASVLDDVVGLGPVRKKALMKAFKSFKNLKAATVDEIKATRTVPEEVAEELHAVLRQYNEKENTELSASRSVEGDAVSGDRAVEGEAAPGEPQGGARENA</sequence>
<evidence type="ECO:0000259" key="8">
    <source>
        <dbReference type="PROSITE" id="PS50151"/>
    </source>
</evidence>
<evidence type="ECO:0000313" key="11">
    <source>
        <dbReference type="EMBL" id="MEQ3362252.1"/>
    </source>
</evidence>
<protein>
    <recommendedName>
        <fullName evidence="6">UvrABC system protein C</fullName>
        <shortName evidence="6">Protein UvrC</shortName>
    </recommendedName>
    <alternativeName>
        <fullName evidence="6">Excinuclease ABC subunit C</fullName>
    </alternativeName>
</protein>
<dbReference type="InterPro" id="IPR010994">
    <property type="entry name" value="RuvA_2-like"/>
</dbReference>
<evidence type="ECO:0000256" key="3">
    <source>
        <dbReference type="ARBA" id="ARBA00022769"/>
    </source>
</evidence>
<dbReference type="PANTHER" id="PTHR30562">
    <property type="entry name" value="UVRC/OXIDOREDUCTASE"/>
    <property type="match status" value="1"/>
</dbReference>
<dbReference type="PROSITE" id="PS50151">
    <property type="entry name" value="UVR"/>
    <property type="match status" value="1"/>
</dbReference>
<keyword evidence="12" id="KW-1185">Reference proteome</keyword>
<feature type="domain" description="UVR" evidence="8">
    <location>
        <begin position="221"/>
        <end position="256"/>
    </location>
</feature>
<dbReference type="NCBIfam" id="TIGR00194">
    <property type="entry name" value="uvrC"/>
    <property type="match status" value="1"/>
</dbReference>
<keyword evidence="5 6" id="KW-0234">DNA repair</keyword>
<dbReference type="InterPro" id="IPR004791">
    <property type="entry name" value="UvrC"/>
</dbReference>
<dbReference type="Gene3D" id="1.10.150.20">
    <property type="entry name" value="5' to 3' exonuclease, C-terminal subdomain"/>
    <property type="match status" value="1"/>
</dbReference>
<dbReference type="CDD" id="cd10434">
    <property type="entry name" value="GIY-YIG_UvrC_Cho"/>
    <property type="match status" value="1"/>
</dbReference>
<evidence type="ECO:0000256" key="6">
    <source>
        <dbReference type="HAMAP-Rule" id="MF_00203"/>
    </source>
</evidence>